<evidence type="ECO:0000313" key="2">
    <source>
        <dbReference type="Proteomes" id="UP000218172"/>
    </source>
</evidence>
<comment type="caution">
    <text evidence="1">The sequence shown here is derived from an EMBL/GenBank/DDBJ whole genome shotgun (WGS) entry which is preliminary data.</text>
</comment>
<evidence type="ECO:0000313" key="1">
    <source>
        <dbReference type="EMBL" id="PCH62628.1"/>
    </source>
</evidence>
<dbReference type="Proteomes" id="UP000218172">
    <property type="component" value="Unassembled WGS sequence"/>
</dbReference>
<protein>
    <recommendedName>
        <fullName evidence="3">FHA domain-containing protein</fullName>
    </recommendedName>
</protein>
<sequence>MKVLEINDLGLRVSDENGVLAISPGFACLNGKSLELGETAQRRSRIDPTNSYNDFWHRLSMDPLAHGTDQVRHFADIAYAHLLHLGELTDLDDELILAVPGNFTAEQLAILLGLTAHCPFTVVGIVDSALVAVMPRAERPTIVYVELQLHQVVLTRLRVENNNGESRLNKDSVIQVPGVGAQSFMELMMRIITGLFVQQCRFNPQHNAESEQQLYDALPNWLNQNDRDENSLLLELKSATVVHQVKMPKQNLIEGLQGYYQKILRQISALVSANGSQILLSHDIANLPGFMSLLQQDCAANDSVEIVDNSVLSDSCLAEQDQLRGSEHGVYKVESLALTGTAETEGKSYAGINSAKANTLGVIESLPSHVLIASRALPIGRVEIRNNSGNSRAQTTVQIVNKNIELCITGLPDNLAYIEKQQDAVYLVCDGMGSANNIMINGSRISGNRQLLLGDKLEFVSPNGD</sequence>
<proteinExistence type="predicted"/>
<reference evidence="2" key="1">
    <citation type="submission" date="2017-08" db="EMBL/GenBank/DDBJ databases">
        <title>A dynamic microbial community with high functional redundancy inhabits the cold, oxic subseafloor aquifer.</title>
        <authorList>
            <person name="Tully B.J."/>
            <person name="Wheat C.G."/>
            <person name="Glazer B.T."/>
            <person name="Huber J.A."/>
        </authorList>
    </citation>
    <scope>NUCLEOTIDE SEQUENCE [LARGE SCALE GENOMIC DNA]</scope>
</reference>
<gene>
    <name evidence="1" type="ORF">COC19_02450</name>
</gene>
<name>A0A2A4MRZ8_9GAMM</name>
<accession>A0A2A4MRZ8</accession>
<evidence type="ECO:0008006" key="3">
    <source>
        <dbReference type="Google" id="ProtNLM"/>
    </source>
</evidence>
<organism evidence="1 2">
    <name type="scientific">SAR86 cluster bacterium</name>
    <dbReference type="NCBI Taxonomy" id="2030880"/>
    <lineage>
        <taxon>Bacteria</taxon>
        <taxon>Pseudomonadati</taxon>
        <taxon>Pseudomonadota</taxon>
        <taxon>Gammaproteobacteria</taxon>
        <taxon>SAR86 cluster</taxon>
    </lineage>
</organism>
<dbReference type="AlphaFoldDB" id="A0A2A4MRZ8"/>
<dbReference type="EMBL" id="NVQR01000035">
    <property type="protein sequence ID" value="PCH62628.1"/>
    <property type="molecule type" value="Genomic_DNA"/>
</dbReference>